<dbReference type="SMART" id="SM01152">
    <property type="entry name" value="DUF167"/>
    <property type="match status" value="1"/>
</dbReference>
<dbReference type="GO" id="GO:0005737">
    <property type="term" value="C:cytoplasm"/>
    <property type="evidence" value="ECO:0007669"/>
    <property type="project" value="TreeGrafter"/>
</dbReference>
<dbReference type="STRING" id="1619044.UY92_C0012G0017"/>
<dbReference type="PANTHER" id="PTHR13420">
    <property type="entry name" value="UPF0235 PROTEIN C15ORF40"/>
    <property type="match status" value="1"/>
</dbReference>
<protein>
    <recommendedName>
        <fullName evidence="2">UPF0235 protein UY92_C0012G0017</fullName>
    </recommendedName>
</protein>
<dbReference type="SUPFAM" id="SSF69786">
    <property type="entry name" value="YggU-like"/>
    <property type="match status" value="1"/>
</dbReference>
<evidence type="ECO:0000313" key="3">
    <source>
        <dbReference type="EMBL" id="KKW41938.1"/>
    </source>
</evidence>
<comment type="similarity">
    <text evidence="1 2">Belongs to the UPF0235 family.</text>
</comment>
<proteinExistence type="inferred from homology"/>
<dbReference type="EMBL" id="LCRX01000012">
    <property type="protein sequence ID" value="KKW41938.1"/>
    <property type="molecule type" value="Genomic_DNA"/>
</dbReference>
<evidence type="ECO:0000313" key="4">
    <source>
        <dbReference type="Proteomes" id="UP000033870"/>
    </source>
</evidence>
<organism evidence="3 4">
    <name type="scientific">Candidatus Magasanikbacteria bacterium GW2011_GWA2_56_11</name>
    <dbReference type="NCBI Taxonomy" id="1619044"/>
    <lineage>
        <taxon>Bacteria</taxon>
        <taxon>Candidatus Magasanikiibacteriota</taxon>
    </lineage>
</organism>
<dbReference type="Gene3D" id="3.30.1200.10">
    <property type="entry name" value="YggU-like"/>
    <property type="match status" value="1"/>
</dbReference>
<evidence type="ECO:0000256" key="1">
    <source>
        <dbReference type="ARBA" id="ARBA00010364"/>
    </source>
</evidence>
<evidence type="ECO:0000256" key="2">
    <source>
        <dbReference type="HAMAP-Rule" id="MF_00634"/>
    </source>
</evidence>
<dbReference type="Proteomes" id="UP000033870">
    <property type="component" value="Unassembled WGS sequence"/>
</dbReference>
<name>A0A0G1YEM7_9BACT</name>
<dbReference type="NCBIfam" id="TIGR00251">
    <property type="entry name" value="DUF167 family protein"/>
    <property type="match status" value="1"/>
</dbReference>
<accession>A0A0G1YEM7</accession>
<dbReference type="HAMAP" id="MF_00634">
    <property type="entry name" value="UPF0235"/>
    <property type="match status" value="1"/>
</dbReference>
<gene>
    <name evidence="3" type="ORF">UY92_C0012G0017</name>
</gene>
<dbReference type="InterPro" id="IPR036591">
    <property type="entry name" value="YggU-like_sf"/>
</dbReference>
<sequence>MLDQKAPPVFMLRIIAIKVVPRSSRNEIVGELPDGTLKVRLTAAPVDGAANKKLIAFLSEEWGVAQSKLRIVRGEKSRNKLVEIDG</sequence>
<reference evidence="3 4" key="1">
    <citation type="journal article" date="2015" name="Nature">
        <title>rRNA introns, odd ribosomes, and small enigmatic genomes across a large radiation of phyla.</title>
        <authorList>
            <person name="Brown C.T."/>
            <person name="Hug L.A."/>
            <person name="Thomas B.C."/>
            <person name="Sharon I."/>
            <person name="Castelle C.J."/>
            <person name="Singh A."/>
            <person name="Wilkins M.J."/>
            <person name="Williams K.H."/>
            <person name="Banfield J.F."/>
        </authorList>
    </citation>
    <scope>NUCLEOTIDE SEQUENCE [LARGE SCALE GENOMIC DNA]</scope>
</reference>
<comment type="caution">
    <text evidence="3">The sequence shown here is derived from an EMBL/GenBank/DDBJ whole genome shotgun (WGS) entry which is preliminary data.</text>
</comment>
<dbReference type="PANTHER" id="PTHR13420:SF7">
    <property type="entry name" value="UPF0235 PROTEIN C15ORF40"/>
    <property type="match status" value="1"/>
</dbReference>
<dbReference type="InterPro" id="IPR003746">
    <property type="entry name" value="DUF167"/>
</dbReference>
<dbReference type="AlphaFoldDB" id="A0A0G1YEM7"/>
<dbReference type="Pfam" id="PF02594">
    <property type="entry name" value="DUF167"/>
    <property type="match status" value="1"/>
</dbReference>